<keyword evidence="2" id="KW-1185">Reference proteome</keyword>
<gene>
    <name evidence="1" type="ORF">ACFSRZ_08565</name>
</gene>
<proteinExistence type="predicted"/>
<evidence type="ECO:0008006" key="3">
    <source>
        <dbReference type="Google" id="ProtNLM"/>
    </source>
</evidence>
<dbReference type="RefSeq" id="WP_379666134.1">
    <property type="nucleotide sequence ID" value="NZ_JBHULH010000004.1"/>
</dbReference>
<dbReference type="EMBL" id="JBHULH010000004">
    <property type="protein sequence ID" value="MFD2567423.1"/>
    <property type="molecule type" value="Genomic_DNA"/>
</dbReference>
<comment type="caution">
    <text evidence="1">The sequence shown here is derived from an EMBL/GenBank/DDBJ whole genome shotgun (WGS) entry which is preliminary data.</text>
</comment>
<evidence type="ECO:0000313" key="2">
    <source>
        <dbReference type="Proteomes" id="UP001597508"/>
    </source>
</evidence>
<dbReference type="Proteomes" id="UP001597508">
    <property type="component" value="Unassembled WGS sequence"/>
</dbReference>
<reference evidence="2" key="1">
    <citation type="journal article" date="2019" name="Int. J. Syst. Evol. Microbiol.">
        <title>The Global Catalogue of Microorganisms (GCM) 10K type strain sequencing project: providing services to taxonomists for standard genome sequencing and annotation.</title>
        <authorList>
            <consortium name="The Broad Institute Genomics Platform"/>
            <consortium name="The Broad Institute Genome Sequencing Center for Infectious Disease"/>
            <person name="Wu L."/>
            <person name="Ma J."/>
        </authorList>
    </citation>
    <scope>NUCLEOTIDE SEQUENCE [LARGE SCALE GENOMIC DNA]</scope>
    <source>
        <strain evidence="2">KCTC 52127</strain>
    </source>
</reference>
<organism evidence="1 2">
    <name type="scientific">Pseudotenacibaculum haliotis</name>
    <dbReference type="NCBI Taxonomy" id="1862138"/>
    <lineage>
        <taxon>Bacteria</taxon>
        <taxon>Pseudomonadati</taxon>
        <taxon>Bacteroidota</taxon>
        <taxon>Flavobacteriia</taxon>
        <taxon>Flavobacteriales</taxon>
        <taxon>Flavobacteriaceae</taxon>
        <taxon>Pseudotenacibaculum</taxon>
    </lineage>
</organism>
<evidence type="ECO:0000313" key="1">
    <source>
        <dbReference type="EMBL" id="MFD2567423.1"/>
    </source>
</evidence>
<sequence>MEYRQRIHFKKKKRIPPKALTLFQDMEEEINNKFMEDDWITLYSYDSSKFCSLTVVTTKLIPSNLRNDFLKNYHQIFDNENLESKSIQIVIHKQVDSDNGGKEYSYEISEQFIRNLKLKKDNVDSMSTTYYGKDLDGKLEPVLIIRPLLNLVCMKMTHLLTDYMAKNNLELAISFYGRRSTDKPISSTLAPFEKTIKTEQSIHLLKLEQDYDSRANLFFRTDITGRICVNGSSIKTTFL</sequence>
<accession>A0ABW5LRH3</accession>
<name>A0ABW5LRH3_9FLAO</name>
<protein>
    <recommendedName>
        <fullName evidence="3">DNA-directed RNA polymerase</fullName>
    </recommendedName>
</protein>